<dbReference type="SUPFAM" id="SSF55174">
    <property type="entry name" value="Alpha-L RNA-binding motif"/>
    <property type="match status" value="1"/>
</dbReference>
<dbReference type="NCBIfam" id="TIGR00478">
    <property type="entry name" value="tly"/>
    <property type="match status" value="1"/>
</dbReference>
<organism evidence="5 6">
    <name type="scientific">Desulfosarcina widdelii</name>
    <dbReference type="NCBI Taxonomy" id="947919"/>
    <lineage>
        <taxon>Bacteria</taxon>
        <taxon>Pseudomonadati</taxon>
        <taxon>Thermodesulfobacteriota</taxon>
        <taxon>Desulfobacteria</taxon>
        <taxon>Desulfobacterales</taxon>
        <taxon>Desulfosarcinaceae</taxon>
        <taxon>Desulfosarcina</taxon>
    </lineage>
</organism>
<gene>
    <name evidence="5" type="ORF">DSCW_09810</name>
</gene>
<protein>
    <submittedName>
        <fullName evidence="5">TlyA family rRNA (Cytidine-2'-O)-methyltransferase</fullName>
    </submittedName>
</protein>
<dbReference type="GO" id="GO:0032259">
    <property type="term" value="P:methylation"/>
    <property type="evidence" value="ECO:0007669"/>
    <property type="project" value="UniProtKB-KW"/>
</dbReference>
<evidence type="ECO:0000256" key="2">
    <source>
        <dbReference type="ARBA" id="ARBA00029460"/>
    </source>
</evidence>
<evidence type="ECO:0000313" key="6">
    <source>
        <dbReference type="Proteomes" id="UP000427769"/>
    </source>
</evidence>
<dbReference type="InterPro" id="IPR047048">
    <property type="entry name" value="TlyA"/>
</dbReference>
<sequence length="247" mass="26844">MKKRIDTLLVEKNICSSRQRAKALIMSGRVLVNRQRCDKPGTRYPEDAVVSLKGEDLPYVSRGGLKLEAALKANRIDCTCMVCMDVGASTGGFTDCLLQNGAELVFAVDVGYGQLAWRLRQDSRVVVIERTNIRTMDPTVITRPVDLVTIDASFISLKIVVPAALPFLKPDGIVLALIKPQFEAGKGRVGKGGVVKDPALHAEIIASLHDFFSELALICGPVVPSPVLGPKGNQEFLILLRRTPPEV</sequence>
<dbReference type="PANTHER" id="PTHR32319:SF0">
    <property type="entry name" value="BACTERIAL HEMOLYSIN-LIKE PROTEIN"/>
    <property type="match status" value="1"/>
</dbReference>
<dbReference type="PIRSF" id="PIRSF005578">
    <property type="entry name" value="TlyA"/>
    <property type="match status" value="1"/>
</dbReference>
<dbReference type="EMBL" id="AP021875">
    <property type="protein sequence ID" value="BBO73564.1"/>
    <property type="molecule type" value="Genomic_DNA"/>
</dbReference>
<name>A0A5K7Z527_9BACT</name>
<dbReference type="Gene3D" id="3.10.290.10">
    <property type="entry name" value="RNA-binding S4 domain"/>
    <property type="match status" value="1"/>
</dbReference>
<keyword evidence="5" id="KW-0808">Transferase</keyword>
<dbReference type="PANTHER" id="PTHR32319">
    <property type="entry name" value="BACTERIAL HEMOLYSIN-LIKE PROTEIN"/>
    <property type="match status" value="1"/>
</dbReference>
<dbReference type="AlphaFoldDB" id="A0A5K7Z527"/>
<dbReference type="Gene3D" id="3.40.50.150">
    <property type="entry name" value="Vaccinia Virus protein VP39"/>
    <property type="match status" value="1"/>
</dbReference>
<evidence type="ECO:0000256" key="3">
    <source>
        <dbReference type="PROSITE-ProRule" id="PRU00182"/>
    </source>
</evidence>
<dbReference type="InterPro" id="IPR002877">
    <property type="entry name" value="RNA_MeTrfase_FtsJ_dom"/>
</dbReference>
<evidence type="ECO:0000313" key="5">
    <source>
        <dbReference type="EMBL" id="BBO73564.1"/>
    </source>
</evidence>
<dbReference type="KEGG" id="dwd:DSCW_09810"/>
<feature type="domain" description="RNA-binding S4" evidence="4">
    <location>
        <begin position="3"/>
        <end position="68"/>
    </location>
</feature>
<dbReference type="InterPro" id="IPR002942">
    <property type="entry name" value="S4_RNA-bd"/>
</dbReference>
<accession>A0A5K7Z527</accession>
<dbReference type="Proteomes" id="UP000427769">
    <property type="component" value="Chromosome"/>
</dbReference>
<dbReference type="CDD" id="cd00165">
    <property type="entry name" value="S4"/>
    <property type="match status" value="1"/>
</dbReference>
<dbReference type="OrthoDB" id="9784736at2"/>
<dbReference type="GO" id="GO:0003723">
    <property type="term" value="F:RNA binding"/>
    <property type="evidence" value="ECO:0007669"/>
    <property type="project" value="UniProtKB-KW"/>
</dbReference>
<evidence type="ECO:0000259" key="4">
    <source>
        <dbReference type="SMART" id="SM00363"/>
    </source>
</evidence>
<dbReference type="PROSITE" id="PS50889">
    <property type="entry name" value="S4"/>
    <property type="match status" value="1"/>
</dbReference>
<dbReference type="SUPFAM" id="SSF53335">
    <property type="entry name" value="S-adenosyl-L-methionine-dependent methyltransferases"/>
    <property type="match status" value="1"/>
</dbReference>
<keyword evidence="1 3" id="KW-0694">RNA-binding</keyword>
<proteinExistence type="inferred from homology"/>
<comment type="similarity">
    <text evidence="2">Belongs to the TlyA family.</text>
</comment>
<reference evidence="5 6" key="1">
    <citation type="submission" date="2019-11" db="EMBL/GenBank/DDBJ databases">
        <title>Comparative genomics of hydrocarbon-degrading Desulfosarcina strains.</title>
        <authorList>
            <person name="Watanabe M."/>
            <person name="Kojima H."/>
            <person name="Fukui M."/>
        </authorList>
    </citation>
    <scope>NUCLEOTIDE SEQUENCE [LARGE SCALE GENOMIC DNA]</scope>
    <source>
        <strain evidence="5 6">PP31</strain>
    </source>
</reference>
<evidence type="ECO:0000256" key="1">
    <source>
        <dbReference type="ARBA" id="ARBA00022884"/>
    </source>
</evidence>
<dbReference type="InterPro" id="IPR036986">
    <property type="entry name" value="S4_RNA-bd_sf"/>
</dbReference>
<dbReference type="Pfam" id="PF01479">
    <property type="entry name" value="S4"/>
    <property type="match status" value="1"/>
</dbReference>
<dbReference type="GO" id="GO:0008168">
    <property type="term" value="F:methyltransferase activity"/>
    <property type="evidence" value="ECO:0007669"/>
    <property type="project" value="UniProtKB-KW"/>
</dbReference>
<keyword evidence="5" id="KW-0489">Methyltransferase</keyword>
<dbReference type="Pfam" id="PF01728">
    <property type="entry name" value="FtsJ"/>
    <property type="match status" value="1"/>
</dbReference>
<dbReference type="InterPro" id="IPR029063">
    <property type="entry name" value="SAM-dependent_MTases_sf"/>
</dbReference>
<dbReference type="SMART" id="SM00363">
    <property type="entry name" value="S4"/>
    <property type="match status" value="1"/>
</dbReference>
<keyword evidence="6" id="KW-1185">Reference proteome</keyword>
<dbReference type="InterPro" id="IPR004538">
    <property type="entry name" value="Hemolysin_A/TlyA"/>
</dbReference>
<dbReference type="RefSeq" id="WP_155302658.1">
    <property type="nucleotide sequence ID" value="NZ_AP021875.1"/>
</dbReference>